<accession>A0A3P6Q1D6</accession>
<evidence type="ECO:0000313" key="2">
    <source>
        <dbReference type="Proteomes" id="UP000267096"/>
    </source>
</evidence>
<proteinExistence type="predicted"/>
<dbReference type="AlphaFoldDB" id="A0A3P6Q1D6"/>
<dbReference type="Proteomes" id="UP000267096">
    <property type="component" value="Unassembled WGS sequence"/>
</dbReference>
<keyword evidence="2" id="KW-1185">Reference proteome</keyword>
<protein>
    <submittedName>
        <fullName evidence="1">Uncharacterized protein</fullName>
    </submittedName>
</protein>
<organism evidence="1 2">
    <name type="scientific">Anisakis simplex</name>
    <name type="common">Herring worm</name>
    <dbReference type="NCBI Taxonomy" id="6269"/>
    <lineage>
        <taxon>Eukaryota</taxon>
        <taxon>Metazoa</taxon>
        <taxon>Ecdysozoa</taxon>
        <taxon>Nematoda</taxon>
        <taxon>Chromadorea</taxon>
        <taxon>Rhabditida</taxon>
        <taxon>Spirurina</taxon>
        <taxon>Ascaridomorpha</taxon>
        <taxon>Ascaridoidea</taxon>
        <taxon>Anisakidae</taxon>
        <taxon>Anisakis</taxon>
        <taxon>Anisakis simplex complex</taxon>
    </lineage>
</organism>
<sequence length="65" mass="7245">MVHGLNSTVPQGNATFTIAKLRSHNGKNRWNGVNTRNHWLTIRQVIVQYHHLVGSTVSSLTPIAD</sequence>
<name>A0A3P6Q1D6_ANISI</name>
<evidence type="ECO:0000313" key="1">
    <source>
        <dbReference type="EMBL" id="VDK26864.1"/>
    </source>
</evidence>
<gene>
    <name evidence="1" type="ORF">ASIM_LOCUS6331</name>
</gene>
<dbReference type="EMBL" id="UYRR01013606">
    <property type="protein sequence ID" value="VDK26864.1"/>
    <property type="molecule type" value="Genomic_DNA"/>
</dbReference>
<reference evidence="1 2" key="1">
    <citation type="submission" date="2018-11" db="EMBL/GenBank/DDBJ databases">
        <authorList>
            <consortium name="Pathogen Informatics"/>
        </authorList>
    </citation>
    <scope>NUCLEOTIDE SEQUENCE [LARGE SCALE GENOMIC DNA]</scope>
</reference>